<gene>
    <name evidence="6" type="ORF">GCM10011498_31230</name>
</gene>
<comment type="similarity">
    <text evidence="1">Belongs to the ATP-dependent AMP-binding enzyme family.</text>
</comment>
<dbReference type="GO" id="GO:0031956">
    <property type="term" value="F:medium-chain fatty acid-CoA ligase activity"/>
    <property type="evidence" value="ECO:0007669"/>
    <property type="project" value="TreeGrafter"/>
</dbReference>
<feature type="transmembrane region" description="Helical" evidence="3">
    <location>
        <begin position="108"/>
        <end position="127"/>
    </location>
</feature>
<dbReference type="Pfam" id="PF00501">
    <property type="entry name" value="AMP-binding"/>
    <property type="match status" value="1"/>
</dbReference>
<dbReference type="InterPro" id="IPR020845">
    <property type="entry name" value="AMP-binding_CS"/>
</dbReference>
<keyword evidence="2 6" id="KW-0436">Ligase</keyword>
<dbReference type="GO" id="GO:0006631">
    <property type="term" value="P:fatty acid metabolic process"/>
    <property type="evidence" value="ECO:0007669"/>
    <property type="project" value="TreeGrafter"/>
</dbReference>
<organism evidence="6 7">
    <name type="scientific">Neptunicoccus cionae</name>
    <dbReference type="NCBI Taxonomy" id="2035344"/>
    <lineage>
        <taxon>Bacteria</taxon>
        <taxon>Pseudomonadati</taxon>
        <taxon>Pseudomonadota</taxon>
        <taxon>Alphaproteobacteria</taxon>
        <taxon>Rhodobacterales</taxon>
        <taxon>Paracoccaceae</taxon>
        <taxon>Neptunicoccus</taxon>
    </lineage>
</organism>
<keyword evidence="3" id="KW-0812">Transmembrane</keyword>
<accession>A0A916VRX2</accession>
<dbReference type="EMBL" id="BMKA01000005">
    <property type="protein sequence ID" value="GGA27930.1"/>
    <property type="molecule type" value="Genomic_DNA"/>
</dbReference>
<reference evidence="6" key="2">
    <citation type="submission" date="2020-09" db="EMBL/GenBank/DDBJ databases">
        <authorList>
            <person name="Sun Q."/>
            <person name="Zhou Y."/>
        </authorList>
    </citation>
    <scope>NUCLEOTIDE SEQUENCE</scope>
    <source>
        <strain evidence="6">CGMCC 1.15880</strain>
    </source>
</reference>
<feature type="domain" description="AMP-dependent synthetase/ligase" evidence="4">
    <location>
        <begin position="55"/>
        <end position="423"/>
    </location>
</feature>
<comment type="caution">
    <text evidence="6">The sequence shown here is derived from an EMBL/GenBank/DDBJ whole genome shotgun (WGS) entry which is preliminary data.</text>
</comment>
<dbReference type="Pfam" id="PF13193">
    <property type="entry name" value="AMP-binding_C"/>
    <property type="match status" value="1"/>
</dbReference>
<dbReference type="InterPro" id="IPR025110">
    <property type="entry name" value="AMP-bd_C"/>
</dbReference>
<reference evidence="6" key="1">
    <citation type="journal article" date="2014" name="Int. J. Syst. Evol. Microbiol.">
        <title>Complete genome sequence of Corynebacterium casei LMG S-19264T (=DSM 44701T), isolated from a smear-ripened cheese.</title>
        <authorList>
            <consortium name="US DOE Joint Genome Institute (JGI-PGF)"/>
            <person name="Walter F."/>
            <person name="Albersmeier A."/>
            <person name="Kalinowski J."/>
            <person name="Ruckert C."/>
        </authorList>
    </citation>
    <scope>NUCLEOTIDE SEQUENCE</scope>
    <source>
        <strain evidence="6">CGMCC 1.15880</strain>
    </source>
</reference>
<dbReference type="Gene3D" id="2.30.38.10">
    <property type="entry name" value="Luciferase, Domain 3"/>
    <property type="match status" value="1"/>
</dbReference>
<dbReference type="PANTHER" id="PTHR43201:SF5">
    <property type="entry name" value="MEDIUM-CHAIN ACYL-COA LIGASE ACSF2, MITOCHONDRIAL"/>
    <property type="match status" value="1"/>
</dbReference>
<protein>
    <submittedName>
        <fullName evidence="6">Fatty acid--CoA ligase</fullName>
    </submittedName>
</protein>
<dbReference type="Gene3D" id="3.30.300.30">
    <property type="match status" value="1"/>
</dbReference>
<evidence type="ECO:0000259" key="4">
    <source>
        <dbReference type="Pfam" id="PF00501"/>
    </source>
</evidence>
<dbReference type="RefSeq" id="WP_188677467.1">
    <property type="nucleotide sequence ID" value="NZ_BMKA01000005.1"/>
</dbReference>
<dbReference type="AlphaFoldDB" id="A0A916VRX2"/>
<evidence type="ECO:0000259" key="5">
    <source>
        <dbReference type="Pfam" id="PF13193"/>
    </source>
</evidence>
<keyword evidence="3" id="KW-0472">Membrane</keyword>
<dbReference type="InterPro" id="IPR000873">
    <property type="entry name" value="AMP-dep_synth/lig_dom"/>
</dbReference>
<keyword evidence="7" id="KW-1185">Reference proteome</keyword>
<evidence type="ECO:0000256" key="1">
    <source>
        <dbReference type="ARBA" id="ARBA00006432"/>
    </source>
</evidence>
<evidence type="ECO:0000313" key="7">
    <source>
        <dbReference type="Proteomes" id="UP000628017"/>
    </source>
</evidence>
<evidence type="ECO:0000256" key="3">
    <source>
        <dbReference type="SAM" id="Phobius"/>
    </source>
</evidence>
<dbReference type="Proteomes" id="UP000628017">
    <property type="component" value="Unassembled WGS sequence"/>
</dbReference>
<dbReference type="InterPro" id="IPR045851">
    <property type="entry name" value="AMP-bd_C_sf"/>
</dbReference>
<sequence>MSGMTLEQAAAHITATDPRFAIEHATVRGVDYRVFKNAPPHLRALVQACGPAHGTGADEYLVYRDERWTYDAFCSDICRMAQVLQTELGIKKGDRVALAMRNYPELPILMMAITSIGAVVVFMNAWWTTDELDYALKDSGAVLVFADGPRFERITALGDAAPKMVSLRDAPADAQRYEDLRALVGTADWPSVEIHTDDDMAVMYSSGTTGRPKGVVQTHRGAMSAVFTWLMSLVLPPLMAPADAPPAPPPGPQAILIVTPLFHVTATHPMFLLSLPMGAKLVLLHKWDAEDAVRVIEAENITRFLGVPTQSADLMAAAKRMGTTLPCLQYVGAGGAKRPAAQVAQLGETFPQAAVASGWGMTETNAVGLGITGPDYAEKPGSAGRLLPPVQDLVILGEDGQPVPLGEVGELTVKSPANMRCYLNKPEATAEVFQDGWLRTGDMATLDADGYVTIVDRKKDIIIRGGENIACLDVEGALHKHPAVHEACAFSVPDDRLGEIVGAGIALHAGQTVTPEELNGFLSEHIAHFKIPDRYWFQSNPLPRGATDKLDRRALRSTCLSKE</sequence>
<feature type="domain" description="AMP-binding enzyme C-terminal" evidence="5">
    <location>
        <begin position="474"/>
        <end position="548"/>
    </location>
</feature>
<dbReference type="PROSITE" id="PS00455">
    <property type="entry name" value="AMP_BINDING"/>
    <property type="match status" value="1"/>
</dbReference>
<dbReference type="Gene3D" id="3.40.50.980">
    <property type="match status" value="2"/>
</dbReference>
<name>A0A916VRX2_9RHOB</name>
<evidence type="ECO:0000256" key="2">
    <source>
        <dbReference type="ARBA" id="ARBA00022598"/>
    </source>
</evidence>
<keyword evidence="3" id="KW-1133">Transmembrane helix</keyword>
<dbReference type="PANTHER" id="PTHR43201">
    <property type="entry name" value="ACYL-COA SYNTHETASE"/>
    <property type="match status" value="1"/>
</dbReference>
<evidence type="ECO:0000313" key="6">
    <source>
        <dbReference type="EMBL" id="GGA27930.1"/>
    </source>
</evidence>
<dbReference type="SUPFAM" id="SSF56801">
    <property type="entry name" value="Acetyl-CoA synthetase-like"/>
    <property type="match status" value="1"/>
</dbReference>
<proteinExistence type="inferred from homology"/>